<sequence>LYAWPAGVSLGLQAGQSTGKAALGYIVRLLAGWKSSPLPQLKTPTLGWPPVYVPGFQ</sequence>
<dbReference type="AlphaFoldDB" id="X1A912"/>
<name>X1A912_9ZZZZ</name>
<evidence type="ECO:0000313" key="1">
    <source>
        <dbReference type="EMBL" id="GAG78194.1"/>
    </source>
</evidence>
<protein>
    <submittedName>
        <fullName evidence="1">Uncharacterized protein</fullName>
    </submittedName>
</protein>
<comment type="caution">
    <text evidence="1">The sequence shown here is derived from an EMBL/GenBank/DDBJ whole genome shotgun (WGS) entry which is preliminary data.</text>
</comment>
<organism evidence="1">
    <name type="scientific">marine sediment metagenome</name>
    <dbReference type="NCBI Taxonomy" id="412755"/>
    <lineage>
        <taxon>unclassified sequences</taxon>
        <taxon>metagenomes</taxon>
        <taxon>ecological metagenomes</taxon>
    </lineage>
</organism>
<dbReference type="EMBL" id="BART01009575">
    <property type="protein sequence ID" value="GAG78194.1"/>
    <property type="molecule type" value="Genomic_DNA"/>
</dbReference>
<accession>X1A912</accession>
<feature type="non-terminal residue" evidence="1">
    <location>
        <position position="1"/>
    </location>
</feature>
<proteinExistence type="predicted"/>
<reference evidence="1" key="1">
    <citation type="journal article" date="2014" name="Front. Microbiol.">
        <title>High frequency of phylogenetically diverse reductive dehalogenase-homologous genes in deep subseafloor sedimentary metagenomes.</title>
        <authorList>
            <person name="Kawai M."/>
            <person name="Futagami T."/>
            <person name="Toyoda A."/>
            <person name="Takaki Y."/>
            <person name="Nishi S."/>
            <person name="Hori S."/>
            <person name="Arai W."/>
            <person name="Tsubouchi T."/>
            <person name="Morono Y."/>
            <person name="Uchiyama I."/>
            <person name="Ito T."/>
            <person name="Fujiyama A."/>
            <person name="Inagaki F."/>
            <person name="Takami H."/>
        </authorList>
    </citation>
    <scope>NUCLEOTIDE SEQUENCE</scope>
    <source>
        <strain evidence="1">Expedition CK06-06</strain>
    </source>
</reference>
<gene>
    <name evidence="1" type="ORF">S01H4_21178</name>
</gene>